<keyword evidence="3" id="KW-1185">Reference proteome</keyword>
<dbReference type="EMBL" id="JACHJV010000001">
    <property type="protein sequence ID" value="MBB4926226.1"/>
    <property type="molecule type" value="Genomic_DNA"/>
</dbReference>
<dbReference type="Proteomes" id="UP000540506">
    <property type="component" value="Unassembled WGS sequence"/>
</dbReference>
<evidence type="ECO:0000313" key="3">
    <source>
        <dbReference type="Proteomes" id="UP000540506"/>
    </source>
</evidence>
<protein>
    <submittedName>
        <fullName evidence="2">Uncharacterized protein</fullName>
    </submittedName>
</protein>
<comment type="caution">
    <text evidence="2">The sequence shown here is derived from an EMBL/GenBank/DDBJ whole genome shotgun (WGS) entry which is preliminary data.</text>
</comment>
<reference evidence="2 3" key="1">
    <citation type="submission" date="2020-08" db="EMBL/GenBank/DDBJ databases">
        <title>Sequencing the genomes of 1000 actinobacteria strains.</title>
        <authorList>
            <person name="Klenk H.-P."/>
        </authorList>
    </citation>
    <scope>NUCLEOTIDE SEQUENCE [LARGE SCALE GENOMIC DNA]</scope>
    <source>
        <strain evidence="2 3">DSM 41654</strain>
    </source>
</reference>
<gene>
    <name evidence="2" type="ORF">FHR34_005219</name>
</gene>
<dbReference type="RefSeq" id="WP_184939201.1">
    <property type="nucleotide sequence ID" value="NZ_JACHJV010000001.1"/>
</dbReference>
<feature type="region of interest" description="Disordered" evidence="1">
    <location>
        <begin position="90"/>
        <end position="109"/>
    </location>
</feature>
<proteinExistence type="predicted"/>
<sequence>MTPRQECGAAVVEIEGITPPTRFTRLSDALAALWGSVKVLPLDRDQLRFVGFCLTNPNAVEAATEKLARDGAMVLTIYLSDGLHRLTIRPATPEATAQGHTAGNPGSST</sequence>
<accession>A0A7W7R6F3</accession>
<organism evidence="2 3">
    <name type="scientific">Kitasatospora kifunensis</name>
    <name type="common">Streptomyces kifunensis</name>
    <dbReference type="NCBI Taxonomy" id="58351"/>
    <lineage>
        <taxon>Bacteria</taxon>
        <taxon>Bacillati</taxon>
        <taxon>Actinomycetota</taxon>
        <taxon>Actinomycetes</taxon>
        <taxon>Kitasatosporales</taxon>
        <taxon>Streptomycetaceae</taxon>
        <taxon>Kitasatospora</taxon>
    </lineage>
</organism>
<dbReference type="AlphaFoldDB" id="A0A7W7R6F3"/>
<name>A0A7W7R6F3_KITKI</name>
<feature type="compositionally biased region" description="Polar residues" evidence="1">
    <location>
        <begin position="98"/>
        <end position="109"/>
    </location>
</feature>
<evidence type="ECO:0000256" key="1">
    <source>
        <dbReference type="SAM" id="MobiDB-lite"/>
    </source>
</evidence>
<evidence type="ECO:0000313" key="2">
    <source>
        <dbReference type="EMBL" id="MBB4926226.1"/>
    </source>
</evidence>